<keyword evidence="3" id="KW-1185">Reference proteome</keyword>
<keyword evidence="1" id="KW-0472">Membrane</keyword>
<evidence type="ECO:0000256" key="1">
    <source>
        <dbReference type="SAM" id="Phobius"/>
    </source>
</evidence>
<dbReference type="RefSeq" id="WP_088867233.1">
    <property type="nucleotide sequence ID" value="NZ_CP015106.1"/>
</dbReference>
<sequence>MKLVVLKERGSTLVFVFLVIFIVLFTLPLIYMLINVPEGRLFILGFFVFFLLMMSLGAYSLLRRRREYRRAENFASLVGFSNSGVTFPEEIEFETGTLEMRGYWVGSGKNRSYHVERKFIPGEKKRASRVPFMDSPFKVAVSSDGTGFVKAPAVRITDELYKNIVVLFFTDEGKVRGTGTVTVATESDSAQVNYRGDGKFIAGTVYSTLTKARAVKVAISAEGFEYEKIVGKGRSFEFRERMLPEEKVIMVGSYGTITPKMVGNGLGGGTVILGHGEFIIRGILDIRLRPDVRAEDTFRVELKGEEIEEEKEFEEEWGFRD</sequence>
<gene>
    <name evidence="2" type="ORF">A3L10_08650</name>
</gene>
<dbReference type="KEGG" id="trl:A3L10_08650"/>
<dbReference type="AlphaFoldDB" id="A0A2Z2N3Q1"/>
<keyword evidence="1" id="KW-0812">Transmembrane</keyword>
<proteinExistence type="predicted"/>
<dbReference type="GeneID" id="33328913"/>
<name>A0A2Z2N3Q1_9EURY</name>
<dbReference type="Proteomes" id="UP000250085">
    <property type="component" value="Chromosome"/>
</dbReference>
<evidence type="ECO:0000313" key="3">
    <source>
        <dbReference type="Proteomes" id="UP000250085"/>
    </source>
</evidence>
<reference evidence="2 3" key="1">
    <citation type="submission" date="2016-04" db="EMBL/GenBank/DDBJ databases">
        <title>Complete genome sequence of Thermococcus radiotolerans type strain EJ2.</title>
        <authorList>
            <person name="Oger P.M."/>
        </authorList>
    </citation>
    <scope>NUCLEOTIDE SEQUENCE [LARGE SCALE GENOMIC DNA]</scope>
    <source>
        <strain evidence="2 3">EJ2</strain>
    </source>
</reference>
<feature type="transmembrane region" description="Helical" evidence="1">
    <location>
        <begin position="12"/>
        <end position="34"/>
    </location>
</feature>
<dbReference type="EMBL" id="CP015106">
    <property type="protein sequence ID" value="ASJ15193.1"/>
    <property type="molecule type" value="Genomic_DNA"/>
</dbReference>
<organism evidence="2 3">
    <name type="scientific">Thermococcus radiotolerans</name>
    <dbReference type="NCBI Taxonomy" id="187880"/>
    <lineage>
        <taxon>Archaea</taxon>
        <taxon>Methanobacteriati</taxon>
        <taxon>Methanobacteriota</taxon>
        <taxon>Thermococci</taxon>
        <taxon>Thermococcales</taxon>
        <taxon>Thermococcaceae</taxon>
        <taxon>Thermococcus</taxon>
    </lineage>
</organism>
<feature type="transmembrane region" description="Helical" evidence="1">
    <location>
        <begin position="40"/>
        <end position="62"/>
    </location>
</feature>
<keyword evidence="1" id="KW-1133">Transmembrane helix</keyword>
<protein>
    <submittedName>
        <fullName evidence="2">Uncharacterized protein</fullName>
    </submittedName>
</protein>
<accession>A0A2Z2N3Q1</accession>
<dbReference type="OrthoDB" id="100203at2157"/>
<evidence type="ECO:0000313" key="2">
    <source>
        <dbReference type="EMBL" id="ASJ15193.1"/>
    </source>
</evidence>